<protein>
    <submittedName>
        <fullName evidence="1">Uncharacterized protein</fullName>
    </submittedName>
</protein>
<gene>
    <name evidence="1" type="ORF">LCGC14_1690610</name>
</gene>
<dbReference type="EMBL" id="LAZR01014783">
    <property type="protein sequence ID" value="KKM15963.1"/>
    <property type="molecule type" value="Genomic_DNA"/>
</dbReference>
<dbReference type="AlphaFoldDB" id="A0A0F9K1C8"/>
<organism evidence="1">
    <name type="scientific">marine sediment metagenome</name>
    <dbReference type="NCBI Taxonomy" id="412755"/>
    <lineage>
        <taxon>unclassified sequences</taxon>
        <taxon>metagenomes</taxon>
        <taxon>ecological metagenomes</taxon>
    </lineage>
</organism>
<name>A0A0F9K1C8_9ZZZZ</name>
<reference evidence="1" key="1">
    <citation type="journal article" date="2015" name="Nature">
        <title>Complex archaea that bridge the gap between prokaryotes and eukaryotes.</title>
        <authorList>
            <person name="Spang A."/>
            <person name="Saw J.H."/>
            <person name="Jorgensen S.L."/>
            <person name="Zaremba-Niedzwiedzka K."/>
            <person name="Martijn J."/>
            <person name="Lind A.E."/>
            <person name="van Eijk R."/>
            <person name="Schleper C."/>
            <person name="Guy L."/>
            <person name="Ettema T.J."/>
        </authorList>
    </citation>
    <scope>NUCLEOTIDE SEQUENCE</scope>
</reference>
<evidence type="ECO:0000313" key="1">
    <source>
        <dbReference type="EMBL" id="KKM15963.1"/>
    </source>
</evidence>
<accession>A0A0F9K1C8</accession>
<feature type="non-terminal residue" evidence="1">
    <location>
        <position position="1"/>
    </location>
</feature>
<proteinExistence type="predicted"/>
<sequence>MGEIMQILSITLFENTPLLQAFSLKCTEINNIQNHNQLSLFDF</sequence>
<comment type="caution">
    <text evidence="1">The sequence shown here is derived from an EMBL/GenBank/DDBJ whole genome shotgun (WGS) entry which is preliminary data.</text>
</comment>